<evidence type="ECO:0000259" key="1">
    <source>
        <dbReference type="SMART" id="SM00954"/>
    </source>
</evidence>
<accession>A0A2S7BUZ9</accession>
<dbReference type="CDD" id="cd05399">
    <property type="entry name" value="NT_Rel-Spo_like"/>
    <property type="match status" value="1"/>
</dbReference>
<protein>
    <recommendedName>
        <fullName evidence="1">RelA/SpoT domain-containing protein</fullName>
    </recommendedName>
</protein>
<dbReference type="PANTHER" id="PTHR41773">
    <property type="entry name" value="GTP PYROPHOSPHATASE-RELATED"/>
    <property type="match status" value="1"/>
</dbReference>
<dbReference type="SMART" id="SM00954">
    <property type="entry name" value="RelA_SpoT"/>
    <property type="match status" value="1"/>
</dbReference>
<evidence type="ECO:0000313" key="3">
    <source>
        <dbReference type="Proteomes" id="UP000238908"/>
    </source>
</evidence>
<dbReference type="InterPro" id="IPR007685">
    <property type="entry name" value="RelA_SpoT"/>
</dbReference>
<proteinExistence type="predicted"/>
<dbReference type="GO" id="GO:0015969">
    <property type="term" value="P:guanosine tetraphosphate metabolic process"/>
    <property type="evidence" value="ECO:0007669"/>
    <property type="project" value="InterPro"/>
</dbReference>
<sequence>MALLKKKAESVASIMKTIRGEYPVIEGFGVTVEAILTKNTKVAPVIHSFKRRLKSEKSIEEKIKKKRLEGALVSSENIFSAMTDIYAVRLIHLYPQDIDVIHGAIIDHAAKRDWILVEKPKAYTWDPDSVNFLKSLGLKCEVKPSFYTSVHYLVKPKKNSSAVCEIQVRSLLEEVWGEVDHKVKYKGLNTDERVVEHLAVLARLIGAGSRVLSAIQKR</sequence>
<dbReference type="SUPFAM" id="SSF81301">
    <property type="entry name" value="Nucleotidyltransferase"/>
    <property type="match status" value="1"/>
</dbReference>
<dbReference type="RefSeq" id="WP_104617618.1">
    <property type="nucleotide sequence ID" value="NZ_JBHLXZ010000081.1"/>
</dbReference>
<gene>
    <name evidence="2" type="ORF">XdyCFBP7245_22575</name>
</gene>
<dbReference type="PANTHER" id="PTHR41773:SF1">
    <property type="entry name" value="RELA_SPOT DOMAIN-CONTAINING PROTEIN"/>
    <property type="match status" value="1"/>
</dbReference>
<dbReference type="Proteomes" id="UP000238908">
    <property type="component" value="Unassembled WGS sequence"/>
</dbReference>
<comment type="caution">
    <text evidence="2">The sequence shown here is derived from an EMBL/GenBank/DDBJ whole genome shotgun (WGS) entry which is preliminary data.</text>
</comment>
<dbReference type="InterPro" id="IPR043519">
    <property type="entry name" value="NT_sf"/>
</dbReference>
<dbReference type="EMBL" id="MDEE01000074">
    <property type="protein sequence ID" value="PPU49054.1"/>
    <property type="molecule type" value="Genomic_DNA"/>
</dbReference>
<organism evidence="2 3">
    <name type="scientific">Xanthomonas dyei</name>
    <dbReference type="NCBI Taxonomy" id="743699"/>
    <lineage>
        <taxon>Bacteria</taxon>
        <taxon>Pseudomonadati</taxon>
        <taxon>Pseudomonadota</taxon>
        <taxon>Gammaproteobacteria</taxon>
        <taxon>Lysobacterales</taxon>
        <taxon>Lysobacteraceae</taxon>
        <taxon>Xanthomonas</taxon>
    </lineage>
</organism>
<dbReference type="AlphaFoldDB" id="A0A2S7BUZ9"/>
<reference evidence="2 3" key="1">
    <citation type="submission" date="2016-08" db="EMBL/GenBank/DDBJ databases">
        <authorList>
            <person name="Seilhamer J.J."/>
        </authorList>
    </citation>
    <scope>NUCLEOTIDE SEQUENCE [LARGE SCALE GENOMIC DNA]</scope>
    <source>
        <strain evidence="2 3">CFBP7245</strain>
    </source>
</reference>
<feature type="domain" description="RelA/SpoT" evidence="1">
    <location>
        <begin position="51"/>
        <end position="191"/>
    </location>
</feature>
<evidence type="ECO:0000313" key="2">
    <source>
        <dbReference type="EMBL" id="PPU49054.1"/>
    </source>
</evidence>
<dbReference type="Pfam" id="PF04607">
    <property type="entry name" value="RelA_SpoT"/>
    <property type="match status" value="1"/>
</dbReference>
<dbReference type="Gene3D" id="3.30.460.10">
    <property type="entry name" value="Beta Polymerase, domain 2"/>
    <property type="match status" value="1"/>
</dbReference>
<name>A0A2S7BUZ9_9XANT</name>